<dbReference type="AlphaFoldDB" id="A0AAD7PNP8"/>
<dbReference type="InterPro" id="IPR008972">
    <property type="entry name" value="Cupredoxin"/>
</dbReference>
<evidence type="ECO:0000256" key="7">
    <source>
        <dbReference type="SAM" id="SignalP"/>
    </source>
</evidence>
<keyword evidence="1" id="KW-0813">Transport</keyword>
<evidence type="ECO:0000256" key="6">
    <source>
        <dbReference type="SAM" id="MobiDB-lite"/>
    </source>
</evidence>
<feature type="region of interest" description="Disordered" evidence="6">
    <location>
        <begin position="121"/>
        <end position="157"/>
    </location>
</feature>
<evidence type="ECO:0000256" key="3">
    <source>
        <dbReference type="ARBA" id="ARBA00022982"/>
    </source>
</evidence>
<keyword evidence="5" id="KW-0325">Glycoprotein</keyword>
<protein>
    <submittedName>
        <fullName evidence="9">Blue copper protein</fullName>
    </submittedName>
</protein>
<feature type="chain" id="PRO_5042199702" evidence="7">
    <location>
        <begin position="20"/>
        <end position="181"/>
    </location>
</feature>
<dbReference type="PANTHER" id="PTHR33021:SF350">
    <property type="entry name" value="UCLACYANIN-2"/>
    <property type="match status" value="1"/>
</dbReference>
<dbReference type="GO" id="GO:0009055">
    <property type="term" value="F:electron transfer activity"/>
    <property type="evidence" value="ECO:0007669"/>
    <property type="project" value="InterPro"/>
</dbReference>
<keyword evidence="4" id="KW-0186">Copper</keyword>
<reference evidence="9" key="1">
    <citation type="journal article" date="2023" name="Science">
        <title>Elucidation of the pathway for biosynthesis of saponin adjuvants from the soapbark tree.</title>
        <authorList>
            <person name="Reed J."/>
            <person name="Orme A."/>
            <person name="El-Demerdash A."/>
            <person name="Owen C."/>
            <person name="Martin L.B.B."/>
            <person name="Misra R.C."/>
            <person name="Kikuchi S."/>
            <person name="Rejzek M."/>
            <person name="Martin A.C."/>
            <person name="Harkess A."/>
            <person name="Leebens-Mack J."/>
            <person name="Louveau T."/>
            <person name="Stephenson M.J."/>
            <person name="Osbourn A."/>
        </authorList>
    </citation>
    <scope>NUCLEOTIDE SEQUENCE</scope>
    <source>
        <strain evidence="9">S10</strain>
    </source>
</reference>
<dbReference type="GO" id="GO:0005886">
    <property type="term" value="C:plasma membrane"/>
    <property type="evidence" value="ECO:0007669"/>
    <property type="project" value="TreeGrafter"/>
</dbReference>
<evidence type="ECO:0000313" key="10">
    <source>
        <dbReference type="Proteomes" id="UP001163823"/>
    </source>
</evidence>
<gene>
    <name evidence="9" type="ORF">O6P43_017210</name>
</gene>
<keyword evidence="2" id="KW-0479">Metal-binding</keyword>
<dbReference type="Pfam" id="PF02298">
    <property type="entry name" value="Cu_bind_like"/>
    <property type="match status" value="1"/>
</dbReference>
<organism evidence="9 10">
    <name type="scientific">Quillaja saponaria</name>
    <name type="common">Soap bark tree</name>
    <dbReference type="NCBI Taxonomy" id="32244"/>
    <lineage>
        <taxon>Eukaryota</taxon>
        <taxon>Viridiplantae</taxon>
        <taxon>Streptophyta</taxon>
        <taxon>Embryophyta</taxon>
        <taxon>Tracheophyta</taxon>
        <taxon>Spermatophyta</taxon>
        <taxon>Magnoliopsida</taxon>
        <taxon>eudicotyledons</taxon>
        <taxon>Gunneridae</taxon>
        <taxon>Pentapetalae</taxon>
        <taxon>rosids</taxon>
        <taxon>fabids</taxon>
        <taxon>Fabales</taxon>
        <taxon>Quillajaceae</taxon>
        <taxon>Quillaja</taxon>
    </lineage>
</organism>
<evidence type="ECO:0000256" key="5">
    <source>
        <dbReference type="ARBA" id="ARBA00023180"/>
    </source>
</evidence>
<dbReference type="GO" id="GO:0046872">
    <property type="term" value="F:metal ion binding"/>
    <property type="evidence" value="ECO:0007669"/>
    <property type="project" value="UniProtKB-KW"/>
</dbReference>
<feature type="signal peptide" evidence="7">
    <location>
        <begin position="1"/>
        <end position="19"/>
    </location>
</feature>
<proteinExistence type="predicted"/>
<dbReference type="KEGG" id="qsa:O6P43_017210"/>
<evidence type="ECO:0000256" key="1">
    <source>
        <dbReference type="ARBA" id="ARBA00022448"/>
    </source>
</evidence>
<dbReference type="InterPro" id="IPR003245">
    <property type="entry name" value="Phytocyanin_dom"/>
</dbReference>
<evidence type="ECO:0000256" key="4">
    <source>
        <dbReference type="ARBA" id="ARBA00023008"/>
    </source>
</evidence>
<feature type="domain" description="Phytocyanin" evidence="8">
    <location>
        <begin position="20"/>
        <end position="118"/>
    </location>
</feature>
<comment type="caution">
    <text evidence="9">The sequence shown here is derived from an EMBL/GenBank/DDBJ whole genome shotgun (WGS) entry which is preliminary data.</text>
</comment>
<name>A0AAD7PNP8_QUISA</name>
<dbReference type="Gene3D" id="2.60.40.420">
    <property type="entry name" value="Cupredoxins - blue copper proteins"/>
    <property type="match status" value="1"/>
</dbReference>
<keyword evidence="10" id="KW-1185">Reference proteome</keyword>
<keyword evidence="3" id="KW-0249">Electron transport</keyword>
<dbReference type="Proteomes" id="UP001163823">
    <property type="component" value="Chromosome 7"/>
</dbReference>
<dbReference type="FunFam" id="2.60.40.420:FF:000003">
    <property type="entry name" value="Blue copper"/>
    <property type="match status" value="1"/>
</dbReference>
<dbReference type="CDD" id="cd04216">
    <property type="entry name" value="Phytocyanin"/>
    <property type="match status" value="1"/>
</dbReference>
<keyword evidence="7" id="KW-0732">Signal</keyword>
<dbReference type="PANTHER" id="PTHR33021">
    <property type="entry name" value="BLUE COPPER PROTEIN"/>
    <property type="match status" value="1"/>
</dbReference>
<sequence length="181" mass="18689">MTLAAALLVLLLAVPTVYGVDHIVGDNTGWSLQGDYKTYAAGQTFRVGDNLVFNYDSNHKVDVVDEDGYNSCSSSNALQSHGDGNTKIPLTSPGKMYFICPTIGHCTGGMKLAIDVVAATSGTSPTTPASPSPPSGSTTPGTSTTNSPPPPHNGGDMAFSAMNRMMLGSTLVVSTILAFIC</sequence>
<dbReference type="SUPFAM" id="SSF49503">
    <property type="entry name" value="Cupredoxins"/>
    <property type="match status" value="1"/>
</dbReference>
<evidence type="ECO:0000259" key="8">
    <source>
        <dbReference type="PROSITE" id="PS51485"/>
    </source>
</evidence>
<dbReference type="PROSITE" id="PS51485">
    <property type="entry name" value="PHYTOCYANIN"/>
    <property type="match status" value="1"/>
</dbReference>
<evidence type="ECO:0000313" key="9">
    <source>
        <dbReference type="EMBL" id="KAJ7961917.1"/>
    </source>
</evidence>
<dbReference type="EMBL" id="JARAOO010000007">
    <property type="protein sequence ID" value="KAJ7961917.1"/>
    <property type="molecule type" value="Genomic_DNA"/>
</dbReference>
<feature type="compositionally biased region" description="Low complexity" evidence="6">
    <location>
        <begin position="135"/>
        <end position="146"/>
    </location>
</feature>
<accession>A0AAD7PNP8</accession>
<evidence type="ECO:0000256" key="2">
    <source>
        <dbReference type="ARBA" id="ARBA00022723"/>
    </source>
</evidence>
<dbReference type="InterPro" id="IPR039391">
    <property type="entry name" value="Phytocyanin-like"/>
</dbReference>